<dbReference type="Proteomes" id="UP001194580">
    <property type="component" value="Unassembled WGS sequence"/>
</dbReference>
<feature type="transmembrane region" description="Helical" evidence="10">
    <location>
        <begin position="1106"/>
        <end position="1124"/>
    </location>
</feature>
<dbReference type="InterPro" id="IPR003439">
    <property type="entry name" value="ABC_transporter-like_ATP-bd"/>
</dbReference>
<feature type="transmembrane region" description="Helical" evidence="10">
    <location>
        <begin position="20"/>
        <end position="37"/>
    </location>
</feature>
<dbReference type="CDD" id="cd03244">
    <property type="entry name" value="ABCC_MRP_domain2"/>
    <property type="match status" value="1"/>
</dbReference>
<feature type="transmembrane region" description="Helical" evidence="10">
    <location>
        <begin position="423"/>
        <end position="445"/>
    </location>
</feature>
<feature type="domain" description="ABC transmembrane type-1" evidence="12">
    <location>
        <begin position="964"/>
        <end position="1247"/>
    </location>
</feature>
<sequence length="1547" mass="172075">MSKGDPLQAWAEFLIAHGGHYVLIGLPSLLAFFSFRSRNKYLTKYRGQPPHRFGRTGLIYWPEQLFLLVAWGAALALAYSLATGPYIASADGLLLSTPFMLCAWWYALILNRNEHRYETRSSDTLFVYYLITLIGSGLSLFILFSEHEKKPILLMDPPPIFEYKMDPFRYLLVFTGSIGLAFFFEVLPRSWTRVQRERKAQEGLTAYDQANWFSRLIYYFVQPLMSLGAKRTITVEDLDEKTPEEMKARVNYERISSVWDVKAARYYKQVDKNKAKGSKRLPAQPSLVWTILDVNKGRISSMMIVRMLSFALLFVAPFLFTYLLKFFTDYDDAVKRGKKPPATVNGILIAVGIFIGAMSSAILLTASSNECSNLSIETRSGLIAMIYRKSLRLSPAARSKSTLGEISNYMAVDTEVWMAAGNMLPLVLTLPVEISLGLWLLYRLLKAMDNRLRVMTEILANNKIVKLYSWEDMFRRKIDVLREQELRAQWALSRVRSFLAIIFSSVNLLMIFATFAVYSNFGGPDFTPAELTPQIVFVGITLFSMLGRPFGVISLAISHVIQLKASNRRIASFLLLEEVDPTVVERYGRHTGHTKDADGNGISSNLPAVDIENGTFAWDKESITGPPPAIAMTTEEAERQPLLSSSINRPSSPSSSYATTSRPTLSKIQLSVLEGNLTAIVGRIGQGKSSLLSAIMGEMYKLEGTVKTYGNIAYVPQQAWIINATVRDNILLGKPFDQEKYDHIIYASGLKPDLDMLPAMDLTEIGERGINLSGGQKQRVSLARAAYQDADIYLLDDPLSAVDAHVDVHLWHHMIGPCGLLKDKTRILVTHGIHHLSEVHQIVVLKDGQISEIGEYQQLMMAKDAFYQLIYDYSVKRQVSSSHPKDDNSATLAPSESIGQQDKKATVGGDNSKTEATTTGASAGKATSQSGSGGLVGKEKVEEGKVGWRVYLDYARAISFKRAFICLCLYGVGQACQISTTFWLRYWMTAGERERKEDRPPYFYLAGYAVLMLLYLVVDVTVSYMANVVCGIRGARTLHNRLLTRVLRYPMSTFDTTPMGRIVNRFSSDVAVIDSGLPESLPGFLGFSASAIGIICVIGYSTPPSLVVVPPLLLFFLVVQNYYIKTSGAIKRLISVAKSPLYQHFSESLVGVSTIRSLEGLQSQFIAGNENRTDTIARITNVFMLTSRWLTIRLQVISSSVILLTAVLAVLNVDRLDSSLVGLAMSYALNLTNIVVILVRTSSEVQNQFVSVERIQEYSEKPVEAPLEHGRITFNKYSARYREGLDLCLREASFTVEPQEKVGIVGRTGAGKSSLTLALFRIIEAADSYWALASDPSRPELPKHENFLDSLGQAVGGSIEIDGVDIASIGLRQLRQHLSIIPQDPTLFAGTIRENLNPSSELEDSVLWEALERAHLKDFIGSLAGGLSFQVSANGDNFSMGQRSLICLARALLRKTKVLVLDEATAAVDVETDALIQKTIRTEFKDRTILTIAHRIKTVMDSDKVLVLDQGRVEEFDSPEVLLRRGEESLFWRLAEQAGEVDGSENG</sequence>
<dbReference type="PROSITE" id="PS50929">
    <property type="entry name" value="ABC_TM1F"/>
    <property type="match status" value="2"/>
</dbReference>
<dbReference type="CDD" id="cd18579">
    <property type="entry name" value="ABC_6TM_ABCC_D1"/>
    <property type="match status" value="1"/>
</dbReference>
<dbReference type="GO" id="GO:0000329">
    <property type="term" value="C:fungal-type vacuole membrane"/>
    <property type="evidence" value="ECO:0007669"/>
    <property type="project" value="UniProtKB-ARBA"/>
</dbReference>
<feature type="domain" description="ABC transporter" evidence="11">
    <location>
        <begin position="642"/>
        <end position="872"/>
    </location>
</feature>
<evidence type="ECO:0000256" key="5">
    <source>
        <dbReference type="ARBA" id="ARBA00022741"/>
    </source>
</evidence>
<keyword evidence="4" id="KW-0677">Repeat</keyword>
<evidence type="ECO:0000256" key="9">
    <source>
        <dbReference type="SAM" id="MobiDB-lite"/>
    </source>
</evidence>
<feature type="transmembrane region" description="Helical" evidence="10">
    <location>
        <begin position="126"/>
        <end position="145"/>
    </location>
</feature>
<evidence type="ECO:0000256" key="4">
    <source>
        <dbReference type="ARBA" id="ARBA00022737"/>
    </source>
</evidence>
<feature type="transmembrane region" description="Helical" evidence="10">
    <location>
        <begin position="538"/>
        <end position="561"/>
    </location>
</feature>
<dbReference type="CDD" id="cd18580">
    <property type="entry name" value="ABC_6TM_ABCC_D2"/>
    <property type="match status" value="1"/>
</dbReference>
<evidence type="ECO:0000256" key="2">
    <source>
        <dbReference type="ARBA" id="ARBA00022448"/>
    </source>
</evidence>
<feature type="transmembrane region" description="Helical" evidence="10">
    <location>
        <begin position="168"/>
        <end position="187"/>
    </location>
</feature>
<feature type="region of interest" description="Disordered" evidence="9">
    <location>
        <begin position="640"/>
        <end position="660"/>
    </location>
</feature>
<keyword evidence="7 10" id="KW-1133">Transmembrane helix</keyword>
<feature type="transmembrane region" description="Helical" evidence="10">
    <location>
        <begin position="963"/>
        <end position="984"/>
    </location>
</feature>
<evidence type="ECO:0000256" key="1">
    <source>
        <dbReference type="ARBA" id="ARBA00004128"/>
    </source>
</evidence>
<feature type="region of interest" description="Disordered" evidence="9">
    <location>
        <begin position="880"/>
        <end position="936"/>
    </location>
</feature>
<feature type="domain" description="ABC transporter" evidence="11">
    <location>
        <begin position="1272"/>
        <end position="1535"/>
    </location>
</feature>
<evidence type="ECO:0000259" key="11">
    <source>
        <dbReference type="PROSITE" id="PS50893"/>
    </source>
</evidence>
<comment type="subcellular location">
    <subcellularLocation>
        <location evidence="1">Vacuole membrane</location>
        <topology evidence="1">Multi-pass membrane protein</topology>
    </subcellularLocation>
</comment>
<dbReference type="GO" id="GO:0140359">
    <property type="term" value="F:ABC-type transporter activity"/>
    <property type="evidence" value="ECO:0007669"/>
    <property type="project" value="InterPro"/>
</dbReference>
<feature type="transmembrane region" description="Helical" evidence="10">
    <location>
        <begin position="304"/>
        <end position="324"/>
    </location>
</feature>
<feature type="compositionally biased region" description="Polar residues" evidence="9">
    <location>
        <begin position="889"/>
        <end position="900"/>
    </location>
</feature>
<evidence type="ECO:0000256" key="8">
    <source>
        <dbReference type="ARBA" id="ARBA00023136"/>
    </source>
</evidence>
<feature type="transmembrane region" description="Helical" evidence="10">
    <location>
        <begin position="1219"/>
        <end position="1239"/>
    </location>
</feature>
<dbReference type="FunFam" id="3.40.50.300:FF:000163">
    <property type="entry name" value="Multidrug resistance-associated protein member 4"/>
    <property type="match status" value="1"/>
</dbReference>
<feature type="compositionally biased region" description="Low complexity" evidence="9">
    <location>
        <begin position="914"/>
        <end position="930"/>
    </location>
</feature>
<keyword evidence="6" id="KW-0067">ATP-binding</keyword>
<dbReference type="PROSITE" id="PS50893">
    <property type="entry name" value="ABC_TRANSPORTER_2"/>
    <property type="match status" value="2"/>
</dbReference>
<keyword evidence="2" id="KW-0813">Transport</keyword>
<feature type="transmembrane region" description="Helical" evidence="10">
    <location>
        <begin position="1081"/>
        <end position="1100"/>
    </location>
</feature>
<protein>
    <recommendedName>
        <fullName evidence="15">P-loop containing nucleoside triphosphate hydrolase protein</fullName>
    </recommendedName>
</protein>
<dbReference type="FunFam" id="1.20.1560.10:FF:000010">
    <property type="entry name" value="Multidrug resistance-associated ABC transporter"/>
    <property type="match status" value="1"/>
</dbReference>
<feature type="transmembrane region" description="Helical" evidence="10">
    <location>
        <begin position="58"/>
        <end position="80"/>
    </location>
</feature>
<dbReference type="FunFam" id="3.40.50.300:FF:000997">
    <property type="entry name" value="Multidrug resistance-associated protein 1"/>
    <property type="match status" value="1"/>
</dbReference>
<dbReference type="SUPFAM" id="SSF90123">
    <property type="entry name" value="ABC transporter transmembrane region"/>
    <property type="match status" value="2"/>
</dbReference>
<accession>A0AAD4DDW5</accession>
<dbReference type="Pfam" id="PF00005">
    <property type="entry name" value="ABC_tran"/>
    <property type="match status" value="2"/>
</dbReference>
<evidence type="ECO:0000313" key="13">
    <source>
        <dbReference type="EMBL" id="KAG0275589.1"/>
    </source>
</evidence>
<dbReference type="PANTHER" id="PTHR24223">
    <property type="entry name" value="ATP-BINDING CASSETTE SUB-FAMILY C"/>
    <property type="match status" value="1"/>
</dbReference>
<evidence type="ECO:0000259" key="12">
    <source>
        <dbReference type="PROSITE" id="PS50929"/>
    </source>
</evidence>
<evidence type="ECO:0000256" key="7">
    <source>
        <dbReference type="ARBA" id="ARBA00022989"/>
    </source>
</evidence>
<feature type="transmembrane region" description="Helical" evidence="10">
    <location>
        <begin position="344"/>
        <end position="364"/>
    </location>
</feature>
<keyword evidence="5" id="KW-0547">Nucleotide-binding</keyword>
<evidence type="ECO:0000256" key="6">
    <source>
        <dbReference type="ARBA" id="ARBA00022840"/>
    </source>
</evidence>
<evidence type="ECO:0000256" key="10">
    <source>
        <dbReference type="SAM" id="Phobius"/>
    </source>
</evidence>
<dbReference type="PROSITE" id="PS00211">
    <property type="entry name" value="ABC_TRANSPORTER_1"/>
    <property type="match status" value="1"/>
</dbReference>
<dbReference type="EMBL" id="JAAAIL010000460">
    <property type="protein sequence ID" value="KAG0275589.1"/>
    <property type="molecule type" value="Genomic_DNA"/>
</dbReference>
<evidence type="ECO:0000313" key="14">
    <source>
        <dbReference type="Proteomes" id="UP001194580"/>
    </source>
</evidence>
<organism evidence="13 14">
    <name type="scientific">Linnemannia exigua</name>
    <dbReference type="NCBI Taxonomy" id="604196"/>
    <lineage>
        <taxon>Eukaryota</taxon>
        <taxon>Fungi</taxon>
        <taxon>Fungi incertae sedis</taxon>
        <taxon>Mucoromycota</taxon>
        <taxon>Mortierellomycotina</taxon>
        <taxon>Mortierellomycetes</taxon>
        <taxon>Mortierellales</taxon>
        <taxon>Mortierellaceae</taxon>
        <taxon>Linnemannia</taxon>
    </lineage>
</organism>
<comment type="caution">
    <text evidence="13">The sequence shown here is derived from an EMBL/GenBank/DDBJ whole genome shotgun (WGS) entry which is preliminary data.</text>
</comment>
<name>A0AAD4DDW5_9FUNG</name>
<proteinExistence type="predicted"/>
<dbReference type="GO" id="GO:0016887">
    <property type="term" value="F:ATP hydrolysis activity"/>
    <property type="evidence" value="ECO:0007669"/>
    <property type="project" value="InterPro"/>
</dbReference>
<dbReference type="Pfam" id="PF00664">
    <property type="entry name" value="ABC_membrane"/>
    <property type="match status" value="3"/>
</dbReference>
<keyword evidence="14" id="KW-1185">Reference proteome</keyword>
<dbReference type="InterPro" id="IPR050173">
    <property type="entry name" value="ABC_transporter_C-like"/>
</dbReference>
<feature type="transmembrane region" description="Helical" evidence="10">
    <location>
        <begin position="86"/>
        <end position="106"/>
    </location>
</feature>
<feature type="domain" description="ABC transmembrane type-1" evidence="12">
    <location>
        <begin position="302"/>
        <end position="562"/>
    </location>
</feature>
<dbReference type="Gene3D" id="1.20.1560.10">
    <property type="entry name" value="ABC transporter type 1, transmembrane domain"/>
    <property type="match status" value="2"/>
</dbReference>
<dbReference type="InterPro" id="IPR003593">
    <property type="entry name" value="AAA+_ATPase"/>
</dbReference>
<feature type="transmembrane region" description="Helical" evidence="10">
    <location>
        <begin position="1194"/>
        <end position="1213"/>
    </location>
</feature>
<feature type="compositionally biased region" description="Low complexity" evidence="9">
    <location>
        <begin position="644"/>
        <end position="660"/>
    </location>
</feature>
<dbReference type="SMART" id="SM00382">
    <property type="entry name" value="AAA"/>
    <property type="match status" value="2"/>
</dbReference>
<reference evidence="13" key="1">
    <citation type="journal article" date="2020" name="Fungal Divers.">
        <title>Resolving the Mortierellaceae phylogeny through synthesis of multi-gene phylogenetics and phylogenomics.</title>
        <authorList>
            <person name="Vandepol N."/>
            <person name="Liber J."/>
            <person name="Desiro A."/>
            <person name="Na H."/>
            <person name="Kennedy M."/>
            <person name="Barry K."/>
            <person name="Grigoriev I.V."/>
            <person name="Miller A.N."/>
            <person name="O'Donnell K."/>
            <person name="Stajich J.E."/>
            <person name="Bonito G."/>
        </authorList>
    </citation>
    <scope>NUCLEOTIDE SEQUENCE</scope>
    <source>
        <strain evidence="13">NRRL 28262</strain>
    </source>
</reference>
<keyword evidence="8 10" id="KW-0472">Membrane</keyword>
<dbReference type="InterPro" id="IPR027417">
    <property type="entry name" value="P-loop_NTPase"/>
</dbReference>
<dbReference type="Gene3D" id="3.40.50.300">
    <property type="entry name" value="P-loop containing nucleotide triphosphate hydrolases"/>
    <property type="match status" value="2"/>
</dbReference>
<evidence type="ECO:0008006" key="15">
    <source>
        <dbReference type="Google" id="ProtNLM"/>
    </source>
</evidence>
<dbReference type="InterPro" id="IPR011527">
    <property type="entry name" value="ABC1_TM_dom"/>
</dbReference>
<feature type="non-terminal residue" evidence="13">
    <location>
        <position position="1"/>
    </location>
</feature>
<evidence type="ECO:0000256" key="3">
    <source>
        <dbReference type="ARBA" id="ARBA00022692"/>
    </source>
</evidence>
<dbReference type="InterPro" id="IPR017871">
    <property type="entry name" value="ABC_transporter-like_CS"/>
</dbReference>
<dbReference type="InterPro" id="IPR036640">
    <property type="entry name" value="ABC1_TM_sf"/>
</dbReference>
<dbReference type="InterPro" id="IPR044726">
    <property type="entry name" value="ABCC_6TM_D2"/>
</dbReference>
<dbReference type="GO" id="GO:0005524">
    <property type="term" value="F:ATP binding"/>
    <property type="evidence" value="ECO:0007669"/>
    <property type="project" value="UniProtKB-KW"/>
</dbReference>
<dbReference type="SUPFAM" id="SSF52540">
    <property type="entry name" value="P-loop containing nucleoside triphosphate hydrolases"/>
    <property type="match status" value="3"/>
</dbReference>
<gene>
    <name evidence="13" type="ORF">BGZ95_008606</name>
</gene>
<dbReference type="InterPro" id="IPR044746">
    <property type="entry name" value="ABCC_6TM_D1"/>
</dbReference>
<feature type="transmembrane region" description="Helical" evidence="10">
    <location>
        <begin position="497"/>
        <end position="518"/>
    </location>
</feature>
<keyword evidence="3 10" id="KW-0812">Transmembrane</keyword>
<feature type="transmembrane region" description="Helical" evidence="10">
    <location>
        <begin position="1004"/>
        <end position="1026"/>
    </location>
</feature>
<dbReference type="PANTHER" id="PTHR24223:SF443">
    <property type="entry name" value="MULTIDRUG-RESISTANCE LIKE PROTEIN 1, ISOFORM I"/>
    <property type="match status" value="1"/>
</dbReference>
<dbReference type="CDD" id="cd03250">
    <property type="entry name" value="ABCC_MRP_domain1"/>
    <property type="match status" value="1"/>
</dbReference>